<evidence type="ECO:0000313" key="1">
    <source>
        <dbReference type="EMBL" id="EFA91609.1"/>
    </source>
</evidence>
<gene>
    <name evidence="1" type="ORF">HMPREF0650_0412</name>
</gene>
<keyword evidence="2" id="KW-1185">Reference proteome</keyword>
<comment type="caution">
    <text evidence="1">The sequence shown here is derived from an EMBL/GenBank/DDBJ whole genome shotgun (WGS) entry which is preliminary data.</text>
</comment>
<sequence>MTILCIVSDQLGAITGATVSIEGTDVGAITNMEGIATLQHVPIGSTIVISYIGFITKKLQ</sequence>
<dbReference type="Proteomes" id="UP000005283">
    <property type="component" value="Unassembled WGS sequence"/>
</dbReference>
<proteinExistence type="predicted"/>
<dbReference type="SUPFAM" id="SSF49464">
    <property type="entry name" value="Carboxypeptidase regulatory domain-like"/>
    <property type="match status" value="1"/>
</dbReference>
<dbReference type="STRING" id="679190.HMPREF0650_0412"/>
<dbReference type="EMBL" id="ADEG01000085">
    <property type="protein sequence ID" value="EFA91609.1"/>
    <property type="molecule type" value="Genomic_DNA"/>
</dbReference>
<protein>
    <recommendedName>
        <fullName evidence="3">TonB-dependent receptor plug domain-containing protein</fullName>
    </recommendedName>
</protein>
<dbReference type="Pfam" id="PF13715">
    <property type="entry name" value="CarbopepD_reg_2"/>
    <property type="match status" value="1"/>
</dbReference>
<dbReference type="InterPro" id="IPR008969">
    <property type="entry name" value="CarboxyPept-like_regulatory"/>
</dbReference>
<name>D1W761_9BACT</name>
<organism evidence="1 2">
    <name type="scientific">Hoylesella buccalis ATCC 35310</name>
    <dbReference type="NCBI Taxonomy" id="679190"/>
    <lineage>
        <taxon>Bacteria</taxon>
        <taxon>Pseudomonadati</taxon>
        <taxon>Bacteroidota</taxon>
        <taxon>Bacteroidia</taxon>
        <taxon>Bacteroidales</taxon>
        <taxon>Prevotellaceae</taxon>
        <taxon>Hoylesella</taxon>
    </lineage>
</organism>
<accession>D1W761</accession>
<evidence type="ECO:0008006" key="3">
    <source>
        <dbReference type="Google" id="ProtNLM"/>
    </source>
</evidence>
<evidence type="ECO:0000313" key="2">
    <source>
        <dbReference type="Proteomes" id="UP000005283"/>
    </source>
</evidence>
<reference evidence="1 2" key="1">
    <citation type="submission" date="2009-12" db="EMBL/GenBank/DDBJ databases">
        <title>Genome Sequence of Prevotella buccalis ATCC 35310.</title>
        <authorList>
            <person name="Durkin A.S."/>
            <person name="Madupu R."/>
            <person name="Torralba M."/>
            <person name="Methe B."/>
            <person name="Sutton G."/>
            <person name="Strausberg R.L."/>
            <person name="Nelson K.E."/>
        </authorList>
    </citation>
    <scope>NUCLEOTIDE SEQUENCE [LARGE SCALE GENOMIC DNA]</scope>
    <source>
        <strain evidence="1 2">ATCC 35310</strain>
    </source>
</reference>
<dbReference type="AlphaFoldDB" id="D1W761"/>